<protein>
    <submittedName>
        <fullName evidence="3">Uncharacterized protein</fullName>
    </submittedName>
</protein>
<name>A0AAN6YHU5_9PEZI</name>
<feature type="compositionally biased region" description="Basic and acidic residues" evidence="1">
    <location>
        <begin position="157"/>
        <end position="167"/>
    </location>
</feature>
<keyword evidence="4" id="KW-1185">Reference proteome</keyword>
<accession>A0AAN6YHU5</accession>
<gene>
    <name evidence="3" type="ORF">QBC37DRAFT_466339</name>
</gene>
<dbReference type="Proteomes" id="UP001301769">
    <property type="component" value="Unassembled WGS sequence"/>
</dbReference>
<dbReference type="EMBL" id="MU858053">
    <property type="protein sequence ID" value="KAK4218341.1"/>
    <property type="molecule type" value="Genomic_DNA"/>
</dbReference>
<evidence type="ECO:0000256" key="2">
    <source>
        <dbReference type="SAM" id="Phobius"/>
    </source>
</evidence>
<feature type="transmembrane region" description="Helical" evidence="2">
    <location>
        <begin position="218"/>
        <end position="239"/>
    </location>
</feature>
<keyword evidence="2" id="KW-0812">Transmembrane</keyword>
<evidence type="ECO:0000256" key="1">
    <source>
        <dbReference type="SAM" id="MobiDB-lite"/>
    </source>
</evidence>
<evidence type="ECO:0000313" key="4">
    <source>
        <dbReference type="Proteomes" id="UP001301769"/>
    </source>
</evidence>
<keyword evidence="2" id="KW-1133">Transmembrane helix</keyword>
<organism evidence="3 4">
    <name type="scientific">Rhypophila decipiens</name>
    <dbReference type="NCBI Taxonomy" id="261697"/>
    <lineage>
        <taxon>Eukaryota</taxon>
        <taxon>Fungi</taxon>
        <taxon>Dikarya</taxon>
        <taxon>Ascomycota</taxon>
        <taxon>Pezizomycotina</taxon>
        <taxon>Sordariomycetes</taxon>
        <taxon>Sordariomycetidae</taxon>
        <taxon>Sordariales</taxon>
        <taxon>Naviculisporaceae</taxon>
        <taxon>Rhypophila</taxon>
    </lineage>
</organism>
<reference evidence="3" key="1">
    <citation type="journal article" date="2023" name="Mol. Phylogenet. Evol.">
        <title>Genome-scale phylogeny and comparative genomics of the fungal order Sordariales.</title>
        <authorList>
            <person name="Hensen N."/>
            <person name="Bonometti L."/>
            <person name="Westerberg I."/>
            <person name="Brannstrom I.O."/>
            <person name="Guillou S."/>
            <person name="Cros-Aarteil S."/>
            <person name="Calhoun S."/>
            <person name="Haridas S."/>
            <person name="Kuo A."/>
            <person name="Mondo S."/>
            <person name="Pangilinan J."/>
            <person name="Riley R."/>
            <person name="LaButti K."/>
            <person name="Andreopoulos B."/>
            <person name="Lipzen A."/>
            <person name="Chen C."/>
            <person name="Yan M."/>
            <person name="Daum C."/>
            <person name="Ng V."/>
            <person name="Clum A."/>
            <person name="Steindorff A."/>
            <person name="Ohm R.A."/>
            <person name="Martin F."/>
            <person name="Silar P."/>
            <person name="Natvig D.O."/>
            <person name="Lalanne C."/>
            <person name="Gautier V."/>
            <person name="Ament-Velasquez S.L."/>
            <person name="Kruys A."/>
            <person name="Hutchinson M.I."/>
            <person name="Powell A.J."/>
            <person name="Barry K."/>
            <person name="Miller A.N."/>
            <person name="Grigoriev I.V."/>
            <person name="Debuchy R."/>
            <person name="Gladieux P."/>
            <person name="Hiltunen Thoren M."/>
            <person name="Johannesson H."/>
        </authorList>
    </citation>
    <scope>NUCLEOTIDE SEQUENCE</scope>
    <source>
        <strain evidence="3">PSN293</strain>
    </source>
</reference>
<keyword evidence="2" id="KW-0472">Membrane</keyword>
<comment type="caution">
    <text evidence="3">The sequence shown here is derived from an EMBL/GenBank/DDBJ whole genome shotgun (WGS) entry which is preliminary data.</text>
</comment>
<evidence type="ECO:0000313" key="3">
    <source>
        <dbReference type="EMBL" id="KAK4218341.1"/>
    </source>
</evidence>
<dbReference type="AlphaFoldDB" id="A0AAN6YHU5"/>
<sequence length="250" mass="28209">MYGYGYGYPVLPRTPPVFCSDSKISPYPYRAVYGSVQGIEARGIITLTPYCGSLLTSGLRRLMMMYPWIKPRKKGYSNRTDSQSYSISVKAFARFTQSGNIVFGNRTDTVAQARERVVGWSQRMPSGLTVSWPPRSEIGLYGWTTKESNEHANPSQDSRHGRDEISLNKDRGCQPDVRFRFHFFPWQVGCLAKKFAAIRMLTSVQRPSHDDKRQAPHLAGTLLNVSLLCLGVGLAMWLAKRYRYIGPALA</sequence>
<proteinExistence type="predicted"/>
<reference evidence="3" key="2">
    <citation type="submission" date="2023-05" db="EMBL/GenBank/DDBJ databases">
        <authorList>
            <consortium name="Lawrence Berkeley National Laboratory"/>
            <person name="Steindorff A."/>
            <person name="Hensen N."/>
            <person name="Bonometti L."/>
            <person name="Westerberg I."/>
            <person name="Brannstrom I.O."/>
            <person name="Guillou S."/>
            <person name="Cros-Aarteil S."/>
            <person name="Calhoun S."/>
            <person name="Haridas S."/>
            <person name="Kuo A."/>
            <person name="Mondo S."/>
            <person name="Pangilinan J."/>
            <person name="Riley R."/>
            <person name="Labutti K."/>
            <person name="Andreopoulos B."/>
            <person name="Lipzen A."/>
            <person name="Chen C."/>
            <person name="Yanf M."/>
            <person name="Daum C."/>
            <person name="Ng V."/>
            <person name="Clum A."/>
            <person name="Ohm R."/>
            <person name="Martin F."/>
            <person name="Silar P."/>
            <person name="Natvig D."/>
            <person name="Lalanne C."/>
            <person name="Gautier V."/>
            <person name="Ament-Velasquez S.L."/>
            <person name="Kruys A."/>
            <person name="Hutchinson M.I."/>
            <person name="Powell A.J."/>
            <person name="Barry K."/>
            <person name="Miller A.N."/>
            <person name="Grigoriev I.V."/>
            <person name="Debuchy R."/>
            <person name="Gladieux P."/>
            <person name="Thoren M.H."/>
            <person name="Johannesson H."/>
        </authorList>
    </citation>
    <scope>NUCLEOTIDE SEQUENCE</scope>
    <source>
        <strain evidence="3">PSN293</strain>
    </source>
</reference>
<feature type="region of interest" description="Disordered" evidence="1">
    <location>
        <begin position="147"/>
        <end position="167"/>
    </location>
</feature>